<protein>
    <recommendedName>
        <fullName evidence="6 7">Peptidyl-tRNA hydrolase</fullName>
        <shortName evidence="7">Pth</shortName>
        <ecNumber evidence="1 7">3.1.1.29</ecNumber>
    </recommendedName>
</protein>
<dbReference type="EMBL" id="QJPH01000446">
    <property type="protein sequence ID" value="PZN73783.1"/>
    <property type="molecule type" value="Genomic_DNA"/>
</dbReference>
<gene>
    <name evidence="7" type="primary">pth</name>
    <name evidence="10" type="ORF">DM484_22185</name>
</gene>
<feature type="site" description="Discriminates between blocked and unblocked aminoacyl-tRNA" evidence="7">
    <location>
        <position position="13"/>
    </location>
</feature>
<dbReference type="InterPro" id="IPR018171">
    <property type="entry name" value="Pept_tRNA_hydro_CS"/>
</dbReference>
<dbReference type="PANTHER" id="PTHR17224">
    <property type="entry name" value="PEPTIDYL-TRNA HYDROLASE"/>
    <property type="match status" value="1"/>
</dbReference>
<comment type="subcellular location">
    <subcellularLocation>
        <location evidence="7">Cytoplasm</location>
    </subcellularLocation>
</comment>
<feature type="active site" description="Proton acceptor" evidence="7">
    <location>
        <position position="23"/>
    </location>
</feature>
<dbReference type="GO" id="GO:0006515">
    <property type="term" value="P:protein quality control for misfolded or incompletely synthesized proteins"/>
    <property type="evidence" value="ECO:0007669"/>
    <property type="project" value="UniProtKB-UniRule"/>
</dbReference>
<organism evidence="10 11">
    <name type="scientific">Candidatus Methylumidiphilus alinenensis</name>
    <dbReference type="NCBI Taxonomy" id="2202197"/>
    <lineage>
        <taxon>Bacteria</taxon>
        <taxon>Pseudomonadati</taxon>
        <taxon>Pseudomonadota</taxon>
        <taxon>Gammaproteobacteria</taxon>
        <taxon>Methylococcales</taxon>
        <taxon>Candidatus Methylumidiphilus</taxon>
    </lineage>
</organism>
<dbReference type="CDD" id="cd00462">
    <property type="entry name" value="PTH"/>
    <property type="match status" value="1"/>
</dbReference>
<name>A0A2W4QQ40_9GAMM</name>
<comment type="function">
    <text evidence="7">Hydrolyzes ribosome-free peptidyl-tRNAs (with 1 or more amino acids incorporated), which drop off the ribosome during protein synthesis, or as a result of ribosome stalling.</text>
</comment>
<feature type="binding site" evidence="7">
    <location>
        <position position="71"/>
    </location>
    <ligand>
        <name>tRNA</name>
        <dbReference type="ChEBI" id="CHEBI:17843"/>
    </ligand>
</feature>
<comment type="subunit">
    <text evidence="7">Monomer.</text>
</comment>
<dbReference type="EC" id="3.1.1.29" evidence="1 7"/>
<dbReference type="Pfam" id="PF01195">
    <property type="entry name" value="Pept_tRNA_hydro"/>
    <property type="match status" value="1"/>
</dbReference>
<evidence type="ECO:0000256" key="9">
    <source>
        <dbReference type="RuleBase" id="RU004320"/>
    </source>
</evidence>
<dbReference type="InterPro" id="IPR001328">
    <property type="entry name" value="Pept_tRNA_hydro"/>
</dbReference>
<feature type="binding site" evidence="7">
    <location>
        <position position="18"/>
    </location>
    <ligand>
        <name>tRNA</name>
        <dbReference type="ChEBI" id="CHEBI:17843"/>
    </ligand>
</feature>
<dbReference type="SUPFAM" id="SSF53178">
    <property type="entry name" value="Peptidyl-tRNA hydrolase-like"/>
    <property type="match status" value="1"/>
</dbReference>
<evidence type="ECO:0000256" key="3">
    <source>
        <dbReference type="ARBA" id="ARBA00022801"/>
    </source>
</evidence>
<evidence type="ECO:0000256" key="4">
    <source>
        <dbReference type="ARBA" id="ARBA00022884"/>
    </source>
</evidence>
<keyword evidence="3 7" id="KW-0378">Hydrolase</keyword>
<dbReference type="HAMAP" id="MF_00083">
    <property type="entry name" value="Pept_tRNA_hydro_bact"/>
    <property type="match status" value="1"/>
</dbReference>
<evidence type="ECO:0000256" key="6">
    <source>
        <dbReference type="ARBA" id="ARBA00050038"/>
    </source>
</evidence>
<keyword evidence="4 7" id="KW-0694">RNA-binding</keyword>
<comment type="caution">
    <text evidence="10">The sequence shown here is derived from an EMBL/GenBank/DDBJ whole genome shotgun (WGS) entry which is preliminary data.</text>
</comment>
<dbReference type="FunFam" id="3.40.50.1470:FF:000001">
    <property type="entry name" value="Peptidyl-tRNA hydrolase"/>
    <property type="match status" value="1"/>
</dbReference>
<dbReference type="PROSITE" id="PS01196">
    <property type="entry name" value="PEPT_TRNA_HYDROL_2"/>
    <property type="match status" value="1"/>
</dbReference>
<comment type="catalytic activity">
    <reaction evidence="7 8">
        <text>an N-acyl-L-alpha-aminoacyl-tRNA + H2O = an N-acyl-L-amino acid + a tRNA + H(+)</text>
        <dbReference type="Rhea" id="RHEA:54448"/>
        <dbReference type="Rhea" id="RHEA-COMP:10123"/>
        <dbReference type="Rhea" id="RHEA-COMP:13883"/>
        <dbReference type="ChEBI" id="CHEBI:15377"/>
        <dbReference type="ChEBI" id="CHEBI:15378"/>
        <dbReference type="ChEBI" id="CHEBI:59874"/>
        <dbReference type="ChEBI" id="CHEBI:78442"/>
        <dbReference type="ChEBI" id="CHEBI:138191"/>
        <dbReference type="EC" id="3.1.1.29"/>
    </reaction>
</comment>
<dbReference type="GO" id="GO:0005737">
    <property type="term" value="C:cytoplasm"/>
    <property type="evidence" value="ECO:0007669"/>
    <property type="project" value="UniProtKB-SubCell"/>
</dbReference>
<evidence type="ECO:0000256" key="7">
    <source>
        <dbReference type="HAMAP-Rule" id="MF_00083"/>
    </source>
</evidence>
<dbReference type="PROSITE" id="PS01195">
    <property type="entry name" value="PEPT_TRNA_HYDROL_1"/>
    <property type="match status" value="1"/>
</dbReference>
<dbReference type="GO" id="GO:0072344">
    <property type="term" value="P:rescue of stalled ribosome"/>
    <property type="evidence" value="ECO:0007669"/>
    <property type="project" value="UniProtKB-UniRule"/>
</dbReference>
<evidence type="ECO:0000256" key="1">
    <source>
        <dbReference type="ARBA" id="ARBA00013260"/>
    </source>
</evidence>
<dbReference type="GO" id="GO:0000049">
    <property type="term" value="F:tRNA binding"/>
    <property type="evidence" value="ECO:0007669"/>
    <property type="project" value="UniProtKB-UniRule"/>
</dbReference>
<feature type="binding site" evidence="7">
    <location>
        <position position="69"/>
    </location>
    <ligand>
        <name>tRNA</name>
        <dbReference type="ChEBI" id="CHEBI:17843"/>
    </ligand>
</feature>
<feature type="site" description="Stabilizes the basic form of H active site to accept a proton" evidence="7">
    <location>
        <position position="96"/>
    </location>
</feature>
<dbReference type="Gene3D" id="3.40.50.1470">
    <property type="entry name" value="Peptidyl-tRNA hydrolase"/>
    <property type="match status" value="1"/>
</dbReference>
<dbReference type="PANTHER" id="PTHR17224:SF1">
    <property type="entry name" value="PEPTIDYL-TRNA HYDROLASE"/>
    <property type="match status" value="1"/>
</dbReference>
<proteinExistence type="inferred from homology"/>
<dbReference type="GO" id="GO:0004045">
    <property type="term" value="F:peptidyl-tRNA hydrolase activity"/>
    <property type="evidence" value="ECO:0007669"/>
    <property type="project" value="UniProtKB-UniRule"/>
</dbReference>
<dbReference type="Proteomes" id="UP000249396">
    <property type="component" value="Unassembled WGS sequence"/>
</dbReference>
<evidence type="ECO:0000313" key="11">
    <source>
        <dbReference type="Proteomes" id="UP000249396"/>
    </source>
</evidence>
<dbReference type="InterPro" id="IPR036416">
    <property type="entry name" value="Pept_tRNA_hydro_sf"/>
</dbReference>
<feature type="binding site" evidence="7">
    <location>
        <position position="117"/>
    </location>
    <ligand>
        <name>tRNA</name>
        <dbReference type="ChEBI" id="CHEBI:17843"/>
    </ligand>
</feature>
<sequence>MPLAYNLIVGLGNPTSEYELTRHNAGFWFVDEVACRYGLSFRSDARSQSLLATMDINGERVYLLKPMKYMNRSGDSVAALASYYKISTSKILIAHDELDLPPGVVRLKVGGGHGGHNGLRDIIAKLGSADFTRIRLGIGHPGNRNDVVDYVLHRPSIGDRELLLGAVERSIEFIPQILSGGLDKAMNALH</sequence>
<evidence type="ECO:0000313" key="10">
    <source>
        <dbReference type="EMBL" id="PZN73783.1"/>
    </source>
</evidence>
<evidence type="ECO:0000256" key="8">
    <source>
        <dbReference type="RuleBase" id="RU000673"/>
    </source>
</evidence>
<accession>A0A2W4QQ40</accession>
<keyword evidence="2 7" id="KW-0820">tRNA-binding</keyword>
<reference evidence="10 11" key="1">
    <citation type="journal article" date="2018" name="Aquat. Microb. Ecol.">
        <title>Gammaproteobacterial methanotrophs dominate.</title>
        <authorList>
            <person name="Rissanen A.J."/>
            <person name="Saarenheimo J."/>
            <person name="Tiirola M."/>
            <person name="Peura S."/>
            <person name="Aalto S.L."/>
            <person name="Karvinen A."/>
            <person name="Nykanen H."/>
        </authorList>
    </citation>
    <scope>NUCLEOTIDE SEQUENCE [LARGE SCALE GENOMIC DNA]</scope>
    <source>
        <strain evidence="10">AMbin10</strain>
    </source>
</reference>
<evidence type="ECO:0000256" key="2">
    <source>
        <dbReference type="ARBA" id="ARBA00022555"/>
    </source>
</evidence>
<dbReference type="NCBIfam" id="TIGR00447">
    <property type="entry name" value="pth"/>
    <property type="match status" value="1"/>
</dbReference>
<dbReference type="AlphaFoldDB" id="A0A2W4QQ40"/>
<keyword evidence="7" id="KW-0963">Cytoplasm</keyword>
<comment type="function">
    <text evidence="7">Catalyzes the release of premature peptidyl moieties from peptidyl-tRNA molecules trapped in stalled 50S ribosomal subunits, and thus maintains levels of free tRNAs and 50S ribosomes.</text>
</comment>
<evidence type="ECO:0000256" key="5">
    <source>
        <dbReference type="ARBA" id="ARBA00038063"/>
    </source>
</evidence>
<comment type="similarity">
    <text evidence="5 7 9">Belongs to the PTH family.</text>
</comment>